<sequence>MALPYASSTAGQAREKEIRDTLRSVGATAVGFMVDDDADQIIAQFRLHGREVTIPVRVGAYAEAWLNENKRGPRTKEADHTAKARKVAESAAWAIMADWIKAQAAMMAAGFINTDTAFLPHIHLPDGRRVGDAIALTDGPLRLPPPNTTNGA</sequence>
<organism evidence="1 2">
    <name type="scientific">Paracoccus methylarcula</name>
    <dbReference type="NCBI Taxonomy" id="72022"/>
    <lineage>
        <taxon>Bacteria</taxon>
        <taxon>Pseudomonadati</taxon>
        <taxon>Pseudomonadota</taxon>
        <taxon>Alphaproteobacteria</taxon>
        <taxon>Rhodobacterales</taxon>
        <taxon>Paracoccaceae</taxon>
        <taxon>Paracoccus</taxon>
    </lineage>
</organism>
<keyword evidence="2" id="KW-1185">Reference proteome</keyword>
<accession>A0A422QW34</accession>
<reference evidence="1" key="1">
    <citation type="submission" date="2018-05" db="EMBL/GenBank/DDBJ databases">
        <title>Reclassification of Methylarcula marina and Methylarcula terricola as Paracoccus methylarcula sp.nov., comb.nov. and Paracoccus terricola comb.nov.</title>
        <authorList>
            <person name="Shmareva M.N."/>
            <person name="Doronina N.V."/>
            <person name="Vasilenko O.V."/>
            <person name="Tarlachkov S.V."/>
            <person name="Trotsenko Y.A."/>
        </authorList>
    </citation>
    <scope>NUCLEOTIDE SEQUENCE [LARGE SCALE GENOMIC DNA]</scope>
    <source>
        <strain evidence="1">VKM B-2159</strain>
    </source>
</reference>
<evidence type="ECO:0000313" key="1">
    <source>
        <dbReference type="EMBL" id="RNF34179.1"/>
    </source>
</evidence>
<dbReference type="EMBL" id="PXNQ02000007">
    <property type="protein sequence ID" value="RNF34179.1"/>
    <property type="molecule type" value="Genomic_DNA"/>
</dbReference>
<dbReference type="Proteomes" id="UP000238137">
    <property type="component" value="Unassembled WGS sequence"/>
</dbReference>
<name>A0A422QW34_9RHOB</name>
<gene>
    <name evidence="1" type="ORF">A7A09_012295</name>
</gene>
<dbReference type="AlphaFoldDB" id="A0A422QW34"/>
<dbReference type="OrthoDB" id="8687169at2"/>
<dbReference type="RefSeq" id="WP_106691685.1">
    <property type="nucleotide sequence ID" value="NZ_PXNQ02000007.1"/>
</dbReference>
<comment type="caution">
    <text evidence="1">The sequence shown here is derived from an EMBL/GenBank/DDBJ whole genome shotgun (WGS) entry which is preliminary data.</text>
</comment>
<evidence type="ECO:0000313" key="2">
    <source>
        <dbReference type="Proteomes" id="UP000238137"/>
    </source>
</evidence>
<proteinExistence type="predicted"/>
<protein>
    <submittedName>
        <fullName evidence="1">Uncharacterized protein</fullName>
    </submittedName>
</protein>